<dbReference type="EMBL" id="MU274955">
    <property type="protein sequence ID" value="KAI0083727.1"/>
    <property type="molecule type" value="Genomic_DNA"/>
</dbReference>
<organism evidence="1 2">
    <name type="scientific">Irpex rosettiformis</name>
    <dbReference type="NCBI Taxonomy" id="378272"/>
    <lineage>
        <taxon>Eukaryota</taxon>
        <taxon>Fungi</taxon>
        <taxon>Dikarya</taxon>
        <taxon>Basidiomycota</taxon>
        <taxon>Agaricomycotina</taxon>
        <taxon>Agaricomycetes</taxon>
        <taxon>Polyporales</taxon>
        <taxon>Irpicaceae</taxon>
        <taxon>Irpex</taxon>
    </lineage>
</organism>
<keyword evidence="2" id="KW-1185">Reference proteome</keyword>
<gene>
    <name evidence="1" type="ORF">BDY19DRAFT_976378</name>
</gene>
<evidence type="ECO:0000313" key="1">
    <source>
        <dbReference type="EMBL" id="KAI0083727.1"/>
    </source>
</evidence>
<reference evidence="1" key="1">
    <citation type="journal article" date="2021" name="Environ. Microbiol.">
        <title>Gene family expansions and transcriptome signatures uncover fungal adaptations to wood decay.</title>
        <authorList>
            <person name="Hage H."/>
            <person name="Miyauchi S."/>
            <person name="Viragh M."/>
            <person name="Drula E."/>
            <person name="Min B."/>
            <person name="Chaduli D."/>
            <person name="Navarro D."/>
            <person name="Favel A."/>
            <person name="Norest M."/>
            <person name="Lesage-Meessen L."/>
            <person name="Balint B."/>
            <person name="Merenyi Z."/>
            <person name="de Eugenio L."/>
            <person name="Morin E."/>
            <person name="Martinez A.T."/>
            <person name="Baldrian P."/>
            <person name="Stursova M."/>
            <person name="Martinez M.J."/>
            <person name="Novotny C."/>
            <person name="Magnuson J.K."/>
            <person name="Spatafora J.W."/>
            <person name="Maurice S."/>
            <person name="Pangilinan J."/>
            <person name="Andreopoulos W."/>
            <person name="LaButti K."/>
            <person name="Hundley H."/>
            <person name="Na H."/>
            <person name="Kuo A."/>
            <person name="Barry K."/>
            <person name="Lipzen A."/>
            <person name="Henrissat B."/>
            <person name="Riley R."/>
            <person name="Ahrendt S."/>
            <person name="Nagy L.G."/>
            <person name="Grigoriev I.V."/>
            <person name="Martin F."/>
            <person name="Rosso M.N."/>
        </authorList>
    </citation>
    <scope>NUCLEOTIDE SEQUENCE</scope>
    <source>
        <strain evidence="1">CBS 384.51</strain>
    </source>
</reference>
<name>A0ACB8TNX6_9APHY</name>
<dbReference type="Proteomes" id="UP001055072">
    <property type="component" value="Unassembled WGS sequence"/>
</dbReference>
<proteinExistence type="predicted"/>
<accession>A0ACB8TNX6</accession>
<evidence type="ECO:0000313" key="2">
    <source>
        <dbReference type="Proteomes" id="UP001055072"/>
    </source>
</evidence>
<comment type="caution">
    <text evidence="1">The sequence shown here is derived from an EMBL/GenBank/DDBJ whole genome shotgun (WGS) entry which is preliminary data.</text>
</comment>
<sequence>MDSYWCERLEQDTSRSQDHFQRALTLNLSSTVIIRIALSRVVQDHLPKPAMANATGCLVRVTQSNFTQVATPSTEY</sequence>
<protein>
    <submittedName>
        <fullName evidence="1">Uncharacterized protein</fullName>
    </submittedName>
</protein>